<feature type="region of interest" description="Disordered" evidence="2">
    <location>
        <begin position="413"/>
        <end position="463"/>
    </location>
</feature>
<evidence type="ECO:0000259" key="3">
    <source>
        <dbReference type="Pfam" id="PF09073"/>
    </source>
</evidence>
<dbReference type="OrthoDB" id="3364872at2759"/>
<feature type="compositionally biased region" description="Acidic residues" evidence="2">
    <location>
        <begin position="242"/>
        <end position="256"/>
    </location>
</feature>
<feature type="compositionally biased region" description="Basic and acidic residues" evidence="2">
    <location>
        <begin position="257"/>
        <end position="267"/>
    </location>
</feature>
<dbReference type="Proteomes" id="UP000094565">
    <property type="component" value="Chromosome 2"/>
</dbReference>
<dbReference type="EMBL" id="CP014585">
    <property type="protein sequence ID" value="ANZ75212.1"/>
    <property type="molecule type" value="Genomic_DNA"/>
</dbReference>
<dbReference type="AlphaFoldDB" id="A0A1B2JB54"/>
<evidence type="ECO:0000313" key="5">
    <source>
        <dbReference type="Proteomes" id="UP000094565"/>
    </source>
</evidence>
<protein>
    <submittedName>
        <fullName evidence="4">BA75_02649T0</fullName>
    </submittedName>
</protein>
<dbReference type="GO" id="GO:0030490">
    <property type="term" value="P:maturation of SSU-rRNA"/>
    <property type="evidence" value="ECO:0007669"/>
    <property type="project" value="TreeGrafter"/>
</dbReference>
<feature type="compositionally biased region" description="Acidic residues" evidence="2">
    <location>
        <begin position="276"/>
        <end position="285"/>
    </location>
</feature>
<dbReference type="GO" id="GO:0030686">
    <property type="term" value="C:90S preribosome"/>
    <property type="evidence" value="ECO:0007669"/>
    <property type="project" value="TreeGrafter"/>
</dbReference>
<accession>A0A1B2JB54</accession>
<keyword evidence="5" id="KW-1185">Reference proteome</keyword>
<dbReference type="GO" id="GO:0005634">
    <property type="term" value="C:nucleus"/>
    <property type="evidence" value="ECO:0007669"/>
    <property type="project" value="TreeGrafter"/>
</dbReference>
<dbReference type="PANTHER" id="PTHR23325:SF1">
    <property type="entry name" value="SERUM RESPONSE FACTOR-BINDING PROTEIN 1"/>
    <property type="match status" value="1"/>
</dbReference>
<dbReference type="Pfam" id="PF09073">
    <property type="entry name" value="BUD22"/>
    <property type="match status" value="1"/>
</dbReference>
<dbReference type="InterPro" id="IPR015158">
    <property type="entry name" value="Bud22_dom"/>
</dbReference>
<proteinExistence type="predicted"/>
<dbReference type="PANTHER" id="PTHR23325">
    <property type="entry name" value="SERUM RESPONSE FACTOR-BINDING"/>
    <property type="match status" value="1"/>
</dbReference>
<feature type="compositionally biased region" description="Basic and acidic residues" evidence="2">
    <location>
        <begin position="210"/>
        <end position="237"/>
    </location>
</feature>
<evidence type="ECO:0000256" key="1">
    <source>
        <dbReference type="ARBA" id="ARBA00023054"/>
    </source>
</evidence>
<dbReference type="InterPro" id="IPR037393">
    <property type="entry name" value="Bud22/SRFB1"/>
</dbReference>
<feature type="compositionally biased region" description="Basic and acidic residues" evidence="2">
    <location>
        <begin position="440"/>
        <end position="450"/>
    </location>
</feature>
<gene>
    <name evidence="4" type="primary">BUD22</name>
    <name evidence="4" type="ORF">ATY40_BA7502649</name>
</gene>
<evidence type="ECO:0000256" key="2">
    <source>
        <dbReference type="SAM" id="MobiDB-lite"/>
    </source>
</evidence>
<feature type="domain" description="Bud22" evidence="3">
    <location>
        <begin position="70"/>
        <end position="463"/>
    </location>
</feature>
<sequence length="463" mass="53886">MVKQDNISWKLDILEVMFLRTKPRYLKTTLFLNARNQKKVSSVLDVRKFNKNSAMNQISKYKSELSERKIHSAKVKMQRNLKKVIKNEINKCQAKLKTSPDDAKQLERLQILQDIDLDDIINRKLIRILINVFTPTEELQEFPPAFLPTWVIDSIKDKESKYNPNNITKGDPQAKINIVSQLMNNKELREILSTIELTLRLVEGPVERPDQIKEKREKREKRKSEDRAKATNEKKSENSNYSDDEGEDQDQDEDSDHSDLDDIDFSKYDGALAASSDEDGDEDEPAIQKNDTSKSLVEDDFFDFSVAEVKQREKADAKKKEQKLEKEYNLPQLTAGYFSGGESDGDYDNDKVVQEATKPRKNRRGQRARQKIWEAKYGRNANHVLKEHDRIRSEREQKQVEYEERVRKRAAKAAELRERQAAMPPPKIQKVAPKGLHPSWEAKKNLEKKQKNIPFQGKKVTFD</sequence>
<organism evidence="4 5">
    <name type="scientific">Komagataella pastoris</name>
    <name type="common">Yeast</name>
    <name type="synonym">Pichia pastoris</name>
    <dbReference type="NCBI Taxonomy" id="4922"/>
    <lineage>
        <taxon>Eukaryota</taxon>
        <taxon>Fungi</taxon>
        <taxon>Dikarya</taxon>
        <taxon>Ascomycota</taxon>
        <taxon>Saccharomycotina</taxon>
        <taxon>Pichiomycetes</taxon>
        <taxon>Pichiales</taxon>
        <taxon>Pichiaceae</taxon>
        <taxon>Komagataella</taxon>
    </lineage>
</organism>
<keyword evidence="1" id="KW-0175">Coiled coil</keyword>
<name>A0A1B2JB54_PICPA</name>
<reference evidence="4 5" key="1">
    <citation type="submission" date="2016-02" db="EMBL/GenBank/DDBJ databases">
        <title>Comparative genomic and transcriptomic foundation for Pichia pastoris.</title>
        <authorList>
            <person name="Love K.R."/>
            <person name="Shah K.A."/>
            <person name="Whittaker C.A."/>
            <person name="Wu J."/>
            <person name="Bartlett M.C."/>
            <person name="Ma D."/>
            <person name="Leeson R.L."/>
            <person name="Priest M."/>
            <person name="Young S.K."/>
            <person name="Love J.C."/>
        </authorList>
    </citation>
    <scope>NUCLEOTIDE SEQUENCE [LARGE SCALE GENOMIC DNA]</scope>
    <source>
        <strain evidence="4 5">ATCC 28485</strain>
    </source>
</reference>
<feature type="region of interest" description="Disordered" evidence="2">
    <location>
        <begin position="210"/>
        <end position="300"/>
    </location>
</feature>
<evidence type="ECO:0000313" key="4">
    <source>
        <dbReference type="EMBL" id="ANZ75212.1"/>
    </source>
</evidence>